<proteinExistence type="predicted"/>
<feature type="domain" description="HAT C-terminal dimerisation" evidence="6">
    <location>
        <begin position="617"/>
        <end position="696"/>
    </location>
</feature>
<organism evidence="7 8">
    <name type="scientific">Fusarium oxysporum f. sp. raphani</name>
    <dbReference type="NCBI Taxonomy" id="96318"/>
    <lineage>
        <taxon>Eukaryota</taxon>
        <taxon>Fungi</taxon>
        <taxon>Dikarya</taxon>
        <taxon>Ascomycota</taxon>
        <taxon>Pezizomycotina</taxon>
        <taxon>Sordariomycetes</taxon>
        <taxon>Hypocreomycetidae</taxon>
        <taxon>Hypocreales</taxon>
        <taxon>Nectriaceae</taxon>
        <taxon>Fusarium</taxon>
        <taxon>Fusarium oxysporum species complex</taxon>
    </lineage>
</organism>
<evidence type="ECO:0000256" key="2">
    <source>
        <dbReference type="ARBA" id="ARBA00022723"/>
    </source>
</evidence>
<dbReference type="InterPro" id="IPR052035">
    <property type="entry name" value="ZnF_BED_domain_contain"/>
</dbReference>
<evidence type="ECO:0000256" key="3">
    <source>
        <dbReference type="ARBA" id="ARBA00022771"/>
    </source>
</evidence>
<keyword evidence="4" id="KW-0862">Zinc</keyword>
<dbReference type="Pfam" id="PF05699">
    <property type="entry name" value="Dimer_Tnp_hAT"/>
    <property type="match status" value="1"/>
</dbReference>
<keyword evidence="3" id="KW-0863">Zinc-finger</keyword>
<evidence type="ECO:0000256" key="4">
    <source>
        <dbReference type="ARBA" id="ARBA00022833"/>
    </source>
</evidence>
<dbReference type="AlphaFoldDB" id="A0A8J5P4G3"/>
<evidence type="ECO:0000256" key="1">
    <source>
        <dbReference type="ARBA" id="ARBA00004123"/>
    </source>
</evidence>
<dbReference type="Proteomes" id="UP000693942">
    <property type="component" value="Unassembled WGS sequence"/>
</dbReference>
<comment type="caution">
    <text evidence="7">The sequence shown here is derived from an EMBL/GenBank/DDBJ whole genome shotgun (WGS) entry which is preliminary data.</text>
</comment>
<dbReference type="GO" id="GO:0005634">
    <property type="term" value="C:nucleus"/>
    <property type="evidence" value="ECO:0007669"/>
    <property type="project" value="UniProtKB-SubCell"/>
</dbReference>
<keyword evidence="5" id="KW-0539">Nucleus</keyword>
<gene>
    <name evidence="7" type="ORF">Forpi1262_v016668</name>
</gene>
<evidence type="ECO:0000313" key="7">
    <source>
        <dbReference type="EMBL" id="KAG7416714.1"/>
    </source>
</evidence>
<dbReference type="PANTHER" id="PTHR46481:SF10">
    <property type="entry name" value="ZINC FINGER BED DOMAIN-CONTAINING PROTEIN 39"/>
    <property type="match status" value="1"/>
</dbReference>
<protein>
    <submittedName>
        <fullName evidence="7">Putative AC transposase</fullName>
    </submittedName>
</protein>
<dbReference type="GO" id="GO:0008270">
    <property type="term" value="F:zinc ion binding"/>
    <property type="evidence" value="ECO:0007669"/>
    <property type="project" value="UniProtKB-KW"/>
</dbReference>
<keyword evidence="2" id="KW-0479">Metal-binding</keyword>
<evidence type="ECO:0000313" key="8">
    <source>
        <dbReference type="Proteomes" id="UP000693942"/>
    </source>
</evidence>
<comment type="subcellular location">
    <subcellularLocation>
        <location evidence="1">Nucleus</location>
    </subcellularLocation>
</comment>
<dbReference type="GO" id="GO:0046983">
    <property type="term" value="F:protein dimerization activity"/>
    <property type="evidence" value="ECO:0007669"/>
    <property type="project" value="InterPro"/>
</dbReference>
<dbReference type="PANTHER" id="PTHR46481">
    <property type="entry name" value="ZINC FINGER BED DOMAIN-CONTAINING PROTEIN 4"/>
    <property type="match status" value="1"/>
</dbReference>
<name>A0A8J5P4G3_FUSOX</name>
<reference evidence="7" key="1">
    <citation type="submission" date="2021-04" db="EMBL/GenBank/DDBJ databases">
        <title>First draft genome resource for Brassicaceae pathogens Fusarium oxysporum f. sp. raphani and Fusarium oxysporum f. sp. rapae.</title>
        <authorList>
            <person name="Asai S."/>
        </authorList>
    </citation>
    <scope>NUCLEOTIDE SEQUENCE</scope>
    <source>
        <strain evidence="7">Tf1262</strain>
    </source>
</reference>
<sequence length="731" mass="84734">MSFSQDSLSLTVPTTPSTPNLSLLAPSVASSAPPSIASIPTEKLSIWTFFRYSRGSEPKFRPKERSDRSGKSSNKRLHYCIGCWDKKKSWSTIYTSGARDHLRLNHPSLWKRWLDMEERQTSSNPKLMPGQQVMNSFLLQKDEASRGLVLREAYNRPRHLQTLLALCVRRRLPLNAIEWPELHDLLLSANPEISDLAQFSRRTFTRALVLNYERYRQILQNNIQEAIGDIHISTDMWTSPARKAYLCICVRWISQDYQFKHGMLALPQVLFSHSGEIQAAIILRTLKSFGVTTKLGYHTGDNATSNDTLLIGLSRSLKLAFGIDYDPVTRCIPALIIFLTLPFKPFSLSPQKKHSKLLWRLLKRRKTPTLTSYSPPILMYRSLRKLHNLAVWLRNSSIHHDRWIEAVGITLGIDNDTRWSSWYHLIKRTTRKEREIKDFIDKHPECDNFRLNGVEWDTLKRTERFLSVFASGTLWVEGSEASLSQSLTLLDAILTFFEDQKVLYKSGPEKDLRMVHSIEMGCIRRRDASRSLEAEALSSSEWPEEWHQKTIDAAYSIWQKQYAHLPHESLPAAAADIDTSHPSSKKRIENELDRLKRRLRVQPTSQEDEDTFTAFIEDKTIDLDALKITPLQWWLVPEQRRRYPRLHRMAINILSIAPSSAEPEQQFSGARRTQSWDRLRLSPENLQRLECMGNWFARKLISSEEQLAMMVEAVEMDDEMNIDFDEESWDV</sequence>
<evidence type="ECO:0000259" key="6">
    <source>
        <dbReference type="Pfam" id="PF05699"/>
    </source>
</evidence>
<dbReference type="EMBL" id="JAELUR010000020">
    <property type="protein sequence ID" value="KAG7416714.1"/>
    <property type="molecule type" value="Genomic_DNA"/>
</dbReference>
<dbReference type="InterPro" id="IPR008906">
    <property type="entry name" value="HATC_C_dom"/>
</dbReference>
<evidence type="ECO:0000256" key="5">
    <source>
        <dbReference type="ARBA" id="ARBA00023242"/>
    </source>
</evidence>
<accession>A0A8J5P4G3</accession>